<dbReference type="InParanoid" id="J5JFW7"/>
<dbReference type="Proteomes" id="UP000002762">
    <property type="component" value="Unassembled WGS sequence"/>
</dbReference>
<organism evidence="2 3">
    <name type="scientific">Beauveria bassiana (strain ARSEF 2860)</name>
    <name type="common">White muscardine disease fungus</name>
    <name type="synonym">Tritirachium shiotae</name>
    <dbReference type="NCBI Taxonomy" id="655819"/>
    <lineage>
        <taxon>Eukaryota</taxon>
        <taxon>Fungi</taxon>
        <taxon>Dikarya</taxon>
        <taxon>Ascomycota</taxon>
        <taxon>Pezizomycotina</taxon>
        <taxon>Sordariomycetes</taxon>
        <taxon>Hypocreomycetidae</taxon>
        <taxon>Hypocreales</taxon>
        <taxon>Cordycipitaceae</taxon>
        <taxon>Beauveria</taxon>
    </lineage>
</organism>
<dbReference type="HOGENOM" id="CLU_027219_5_0_1"/>
<name>J5JFW7_BEAB2</name>
<keyword evidence="3" id="KW-1185">Reference proteome</keyword>
<dbReference type="InterPro" id="IPR046797">
    <property type="entry name" value="PDDEXK_12"/>
</dbReference>
<protein>
    <recommendedName>
        <fullName evidence="1">PD-(D/E)XK nuclease-like domain-containing protein</fullName>
    </recommendedName>
</protein>
<evidence type="ECO:0000313" key="2">
    <source>
        <dbReference type="EMBL" id="EJP64658.1"/>
    </source>
</evidence>
<accession>J5JFW7</accession>
<reference evidence="2 3" key="1">
    <citation type="journal article" date="2012" name="Sci. Rep.">
        <title>Genomic perspectives on the evolution of fungal entomopathogenicity in Beauveria bassiana.</title>
        <authorList>
            <person name="Xiao G."/>
            <person name="Ying S.H."/>
            <person name="Zheng P."/>
            <person name="Wang Z.L."/>
            <person name="Zhang S."/>
            <person name="Xie X.Q."/>
            <person name="Shang Y."/>
            <person name="St Leger R.J."/>
            <person name="Zhao G.P."/>
            <person name="Wang C."/>
            <person name="Feng M.G."/>
        </authorList>
    </citation>
    <scope>NUCLEOTIDE SEQUENCE [LARGE SCALE GENOMIC DNA]</scope>
    <source>
        <strain evidence="2 3">ARSEF 2860</strain>
    </source>
</reference>
<dbReference type="RefSeq" id="XP_008599546.1">
    <property type="nucleotide sequence ID" value="XM_008601324.1"/>
</dbReference>
<dbReference type="STRING" id="655819.J5JFW7"/>
<evidence type="ECO:0000313" key="3">
    <source>
        <dbReference type="Proteomes" id="UP000002762"/>
    </source>
</evidence>
<dbReference type="OrthoDB" id="5244165at2759"/>
<sequence length="339" mass="37511">MASLRSLEVPVEFFTPAPGVAIPADIMELREALSAVEAKESLLPAVLRSHPDFQGNTRTWSAAERDAVLQNHERLRDVVDESRESAETHRSEAAWNSLVHSHLLKHVTQHMQHLKFEDITSARIMSAFCPKLSSSEQTSAAAASLAASNTSGRGLTAASATSVHKMVNFALVVHPSSVLQTLIDQFLKGEPWETQSINQTRYEPLRTRPAPIFIETRTVSGTKENANVQLGIWVAAWRERMRSIMALAGAEEEKLLTLPVIQVMDSAWSVSFVVDHGTHIRIIDEDYVIGDTNSMLGIYQLQASMMALGAWVKDVFEPWFTNLLTRAVQSRGDPTAARC</sequence>
<dbReference type="Pfam" id="PF20516">
    <property type="entry name" value="PDDEXK_12"/>
    <property type="match status" value="1"/>
</dbReference>
<proteinExistence type="predicted"/>
<feature type="domain" description="PD-(D/E)XK nuclease-like" evidence="1">
    <location>
        <begin position="55"/>
        <end position="316"/>
    </location>
</feature>
<dbReference type="AlphaFoldDB" id="J5JFW7"/>
<gene>
    <name evidence="2" type="ORF">BBA_06227</name>
</gene>
<dbReference type="GeneID" id="19889239"/>
<evidence type="ECO:0000259" key="1">
    <source>
        <dbReference type="Pfam" id="PF20516"/>
    </source>
</evidence>
<dbReference type="EMBL" id="JH725167">
    <property type="protein sequence ID" value="EJP64658.1"/>
    <property type="molecule type" value="Genomic_DNA"/>
</dbReference>